<reference evidence="4" key="1">
    <citation type="submission" date="2021-02" db="EMBL/GenBank/DDBJ databases">
        <title>Strain Y2R2, a novel species of the genus Halomonas.</title>
        <authorList>
            <person name="Huang H."/>
        </authorList>
    </citation>
    <scope>NUCLEOTIDE SEQUENCE</scope>
    <source>
        <strain evidence="4">Y2R2</strain>
    </source>
</reference>
<dbReference type="Pfam" id="PF01910">
    <property type="entry name" value="Thiamine_BP"/>
    <property type="match status" value="1"/>
</dbReference>
<name>A0A5C1NFD1_9GAMM</name>
<keyword evidence="5" id="KW-1185">Reference proteome</keyword>
<dbReference type="GO" id="GO:0005829">
    <property type="term" value="C:cytosol"/>
    <property type="evidence" value="ECO:0007669"/>
    <property type="project" value="TreeGrafter"/>
</dbReference>
<proteinExistence type="inferred from homology"/>
<dbReference type="KEGG" id="hbh:E4T21_08510"/>
<protein>
    <submittedName>
        <fullName evidence="4">MTH1187 family thiamine-binding protein</fullName>
    </submittedName>
</protein>
<dbReference type="EMBL" id="CP038437">
    <property type="protein sequence ID" value="QEM81580.1"/>
    <property type="molecule type" value="Genomic_DNA"/>
</dbReference>
<dbReference type="InterPro" id="IPR051614">
    <property type="entry name" value="UPF0045_domain"/>
</dbReference>
<evidence type="ECO:0000256" key="1">
    <source>
        <dbReference type="ARBA" id="ARBA00010272"/>
    </source>
</evidence>
<organism evidence="4 5">
    <name type="scientific">Halomonas binhaiensis</name>
    <dbReference type="NCBI Taxonomy" id="2562282"/>
    <lineage>
        <taxon>Bacteria</taxon>
        <taxon>Pseudomonadati</taxon>
        <taxon>Pseudomonadota</taxon>
        <taxon>Gammaproteobacteria</taxon>
        <taxon>Oceanospirillales</taxon>
        <taxon>Halomonadaceae</taxon>
        <taxon>Halomonas</taxon>
    </lineage>
</organism>
<comment type="similarity">
    <text evidence="1">Belongs to the UPF0045 family.</text>
</comment>
<evidence type="ECO:0000259" key="3">
    <source>
        <dbReference type="Pfam" id="PF01910"/>
    </source>
</evidence>
<dbReference type="InterPro" id="IPR029756">
    <property type="entry name" value="MTH1187/YkoF-like"/>
</dbReference>
<dbReference type="SUPFAM" id="SSF89957">
    <property type="entry name" value="MTH1187/YkoF-like"/>
    <property type="match status" value="1"/>
</dbReference>
<evidence type="ECO:0000313" key="5">
    <source>
        <dbReference type="Proteomes" id="UP000324285"/>
    </source>
</evidence>
<feature type="domain" description="Thiamine-binding protein" evidence="3">
    <location>
        <begin position="5"/>
        <end position="94"/>
    </location>
</feature>
<evidence type="ECO:0000313" key="4">
    <source>
        <dbReference type="EMBL" id="QEM81580.1"/>
    </source>
</evidence>
<dbReference type="Proteomes" id="UP000324285">
    <property type="component" value="Chromosome"/>
</dbReference>
<dbReference type="RefSeq" id="WP_149284591.1">
    <property type="nucleotide sequence ID" value="NZ_CP038437.2"/>
</dbReference>
<accession>A0A5C1NFD1</accession>
<gene>
    <name evidence="4" type="ORF">E4T21_08510</name>
</gene>
<dbReference type="InterPro" id="IPR002767">
    <property type="entry name" value="Thiamine_BP"/>
</dbReference>
<dbReference type="PANTHER" id="PTHR33777:SF1">
    <property type="entry name" value="UPF0045 PROTEIN ECM15"/>
    <property type="match status" value="1"/>
</dbReference>
<dbReference type="PANTHER" id="PTHR33777">
    <property type="entry name" value="UPF0045 PROTEIN ECM15"/>
    <property type="match status" value="1"/>
</dbReference>
<dbReference type="Gene3D" id="3.30.70.930">
    <property type="match status" value="1"/>
</dbReference>
<evidence type="ECO:0000256" key="2">
    <source>
        <dbReference type="SAM" id="MobiDB-lite"/>
    </source>
</evidence>
<sequence length="100" mass="11025">MYVIVDLCVVPLGVGVSVSEHVAACQKEIRASGLSHHMHAYGTNIEGPWDEVMAVVKRCHEVVHQMGAPRITTTMKLGTRTDRDQSMAEKVQSVHDKLDT</sequence>
<dbReference type="OrthoDB" id="9793516at2"/>
<feature type="region of interest" description="Disordered" evidence="2">
    <location>
        <begin position="79"/>
        <end position="100"/>
    </location>
</feature>
<dbReference type="AlphaFoldDB" id="A0A5C1NFD1"/>
<dbReference type="NCBIfam" id="TIGR00106">
    <property type="entry name" value="MTH1187 family thiamine-binding protein"/>
    <property type="match status" value="1"/>
</dbReference>